<keyword evidence="1" id="KW-1133">Transmembrane helix</keyword>
<dbReference type="Proteomes" id="UP000176877">
    <property type="component" value="Unassembled WGS sequence"/>
</dbReference>
<organism evidence="2 3">
    <name type="scientific">Candidatus Falkowbacteria bacterium RIFCSPHIGHO2_02_FULL_42_9</name>
    <dbReference type="NCBI Taxonomy" id="1797986"/>
    <lineage>
        <taxon>Bacteria</taxon>
        <taxon>Candidatus Falkowiibacteriota</taxon>
    </lineage>
</organism>
<evidence type="ECO:0000256" key="1">
    <source>
        <dbReference type="SAM" id="Phobius"/>
    </source>
</evidence>
<proteinExistence type="predicted"/>
<comment type="caution">
    <text evidence="2">The sequence shown here is derived from an EMBL/GenBank/DDBJ whole genome shotgun (WGS) entry which is preliminary data.</text>
</comment>
<sequence length="64" mass="7446">MKNRLTFVIADFFVYSLKIIIYQAEFKKVESPRGLNSLILINLNTILIKIIKISILLGLNINFY</sequence>
<keyword evidence="1" id="KW-0812">Transmembrane</keyword>
<feature type="transmembrane region" description="Helical" evidence="1">
    <location>
        <begin position="38"/>
        <end position="61"/>
    </location>
</feature>
<feature type="transmembrane region" description="Helical" evidence="1">
    <location>
        <begin position="6"/>
        <end position="26"/>
    </location>
</feature>
<gene>
    <name evidence="2" type="ORF">A3D45_02010</name>
</gene>
<protein>
    <submittedName>
        <fullName evidence="2">Uncharacterized protein</fullName>
    </submittedName>
</protein>
<reference evidence="2 3" key="1">
    <citation type="journal article" date="2016" name="Nat. Commun.">
        <title>Thousands of microbial genomes shed light on interconnected biogeochemical processes in an aquifer system.</title>
        <authorList>
            <person name="Anantharaman K."/>
            <person name="Brown C.T."/>
            <person name="Hug L.A."/>
            <person name="Sharon I."/>
            <person name="Castelle C.J."/>
            <person name="Probst A.J."/>
            <person name="Thomas B.C."/>
            <person name="Singh A."/>
            <person name="Wilkins M.J."/>
            <person name="Karaoz U."/>
            <person name="Brodie E.L."/>
            <person name="Williams K.H."/>
            <person name="Hubbard S.S."/>
            <person name="Banfield J.F."/>
        </authorList>
    </citation>
    <scope>NUCLEOTIDE SEQUENCE [LARGE SCALE GENOMIC DNA]</scope>
</reference>
<dbReference type="EMBL" id="MFFT01000031">
    <property type="protein sequence ID" value="OGF23011.1"/>
    <property type="molecule type" value="Genomic_DNA"/>
</dbReference>
<keyword evidence="1" id="KW-0472">Membrane</keyword>
<dbReference type="AlphaFoldDB" id="A0A1F5S9S3"/>
<accession>A0A1F5S9S3</accession>
<evidence type="ECO:0000313" key="3">
    <source>
        <dbReference type="Proteomes" id="UP000176877"/>
    </source>
</evidence>
<evidence type="ECO:0000313" key="2">
    <source>
        <dbReference type="EMBL" id="OGF23011.1"/>
    </source>
</evidence>
<name>A0A1F5S9S3_9BACT</name>